<evidence type="ECO:0000259" key="2">
    <source>
        <dbReference type="Pfam" id="PF07593"/>
    </source>
</evidence>
<evidence type="ECO:0000313" key="4">
    <source>
        <dbReference type="Proteomes" id="UP000198379"/>
    </source>
</evidence>
<gene>
    <name evidence="3" type="ORF">SAMN06265376_106266</name>
</gene>
<dbReference type="OrthoDB" id="9816120at2"/>
<feature type="domain" description="ASPIC/UnbV" evidence="2">
    <location>
        <begin position="533"/>
        <end position="595"/>
    </location>
</feature>
<evidence type="ECO:0000256" key="1">
    <source>
        <dbReference type="ARBA" id="ARBA00022729"/>
    </source>
</evidence>
<name>A0A239BLX0_9FLAO</name>
<keyword evidence="1" id="KW-0732">Signal</keyword>
<dbReference type="EMBL" id="FZNY01000006">
    <property type="protein sequence ID" value="SNS08622.1"/>
    <property type="molecule type" value="Genomic_DNA"/>
</dbReference>
<dbReference type="PANTHER" id="PTHR16026:SF0">
    <property type="entry name" value="CARTILAGE ACIDIC PROTEIN 1"/>
    <property type="match status" value="1"/>
</dbReference>
<dbReference type="InterPro" id="IPR028994">
    <property type="entry name" value="Integrin_alpha_N"/>
</dbReference>
<protein>
    <submittedName>
        <fullName evidence="3">Repeat domain-containing protein</fullName>
    </submittedName>
</protein>
<dbReference type="RefSeq" id="WP_089372871.1">
    <property type="nucleotide sequence ID" value="NZ_BMEP01000005.1"/>
</dbReference>
<dbReference type="InterPro" id="IPR013517">
    <property type="entry name" value="FG-GAP"/>
</dbReference>
<proteinExistence type="predicted"/>
<dbReference type="InterPro" id="IPR027039">
    <property type="entry name" value="Crtac1"/>
</dbReference>
<dbReference type="Gene3D" id="2.130.10.130">
    <property type="entry name" value="Integrin alpha, N-terminal"/>
    <property type="match status" value="2"/>
</dbReference>
<organism evidence="3 4">
    <name type="scientific">Dokdonia pacifica</name>
    <dbReference type="NCBI Taxonomy" id="1627892"/>
    <lineage>
        <taxon>Bacteria</taxon>
        <taxon>Pseudomonadati</taxon>
        <taxon>Bacteroidota</taxon>
        <taxon>Flavobacteriia</taxon>
        <taxon>Flavobacteriales</taxon>
        <taxon>Flavobacteriaceae</taxon>
        <taxon>Dokdonia</taxon>
    </lineage>
</organism>
<accession>A0A239BLX0</accession>
<dbReference type="Pfam" id="PF13517">
    <property type="entry name" value="FG-GAP_3"/>
    <property type="match status" value="2"/>
</dbReference>
<evidence type="ECO:0000313" key="3">
    <source>
        <dbReference type="EMBL" id="SNS08622.1"/>
    </source>
</evidence>
<dbReference type="AlphaFoldDB" id="A0A239BLX0"/>
<dbReference type="SUPFAM" id="SSF69318">
    <property type="entry name" value="Integrin alpha N-terminal domain"/>
    <property type="match status" value="3"/>
</dbReference>
<sequence>MKNSLYIFLITLSFWSCQERNSKTHLFSYVSPSHSQITFENTITENDTINAINFQYCYNGGGVGIGDFNNDGLPDIVFTGNQVSSTLYLNTGEMKFQDITAISGIATNSWTTGVSIVDINTDGYDDIYINVGGVHCNNDCPNLLYINKGLNQDGIPTFEEKAAAYGLNDTQYSQQTLFFDYDSDHDLDAFIVRNGNTKYGRNNPIPKDKFPEHLKDVLLENKTPEGASHPVFEDVSLEKGITHKGFGLGIAITDYNNDLLPDIYITNDFITNDVLYINQGDAAGYAFAKADTDILTTQTYNAMGVDIADINNDALPDIAVVDMLPNDYERQKKMLGFNNYDKFLLSQRNGYTPQYVQNTLQIHNGVAQGTALPASEVGYKAGIAKTDWSWAPLIADYDGDGQKDLYITNGYVKDITDLDFINYSGQNNVFGTPEARTKKLQSLVNDLPGIYLPNYMFKNTGDISFEDVSNQWMESKDSFSNGAAYADLDGDGDLDIIVNNINTATFILENHTDKKAIDYIRIQLKGAPKNKTAIGAKVTLWQQGISQTQYQSVVKGYLSSVEPTIYFGINTSPIDSLEVIWPDGKVYTAKDITPNMTSVLSYKDAITASVSKKEKTTLIQKKEAILSYTHTENPANDFIQQSLLPSQFHANGPVIISGDIDGNVGDELFIGGNSKTSSQLLKEDDLGVYNVIQTFTSNSDVTSALFVDIDQDSDLDLYIGYGGTDARDLQDYILLNDGNGNFVIPKEVRLPEMGINTSSVSKIDYDQDGDDDLFITGGVLAGSYPLGMESYLLENKNKKYYIADTIKSTSGFLKNAIWADLSTNGNKELITVGHWNGITVHTIKDNTLEQLPIQFKNEEGKDVSMNGWWNTVKSSDIDNDGDIDLILGNQGINGFTKPTQEHPVYVYIKDFDSNGSVDPVLAQYFMHHQTSTLKPIHTRDDIFKQLVSLKKRYGTYSEFAKVDFKTLLNIQDLDNDTFNATTFESVYAENIGNNTFVIHPLPKECQRSSIKDILIEDIDQDGYKDVLFVGNDYTAESNYGRHDALIGVFLKGSDKGFTVINNQESGFIVPKQSNHITAAISKEKQIRIIATQHNEKICVFEINKGDSPTINE</sequence>
<reference evidence="3 4" key="1">
    <citation type="submission" date="2017-06" db="EMBL/GenBank/DDBJ databases">
        <authorList>
            <person name="Kim H.J."/>
            <person name="Triplett B.A."/>
        </authorList>
    </citation>
    <scope>NUCLEOTIDE SEQUENCE [LARGE SCALE GENOMIC DNA]</scope>
    <source>
        <strain evidence="3 4">DSM 25597</strain>
    </source>
</reference>
<dbReference type="Proteomes" id="UP000198379">
    <property type="component" value="Unassembled WGS sequence"/>
</dbReference>
<keyword evidence="4" id="KW-1185">Reference proteome</keyword>
<dbReference type="PANTHER" id="PTHR16026">
    <property type="entry name" value="CARTILAGE ACIDIC PROTEIN 1"/>
    <property type="match status" value="1"/>
</dbReference>
<dbReference type="Pfam" id="PF07593">
    <property type="entry name" value="UnbV_ASPIC"/>
    <property type="match status" value="1"/>
</dbReference>
<dbReference type="InterPro" id="IPR011519">
    <property type="entry name" value="UnbV_ASPIC"/>
</dbReference>